<dbReference type="EMBL" id="RQTK01000546">
    <property type="protein sequence ID" value="RUS77869.1"/>
    <property type="molecule type" value="Genomic_DNA"/>
</dbReference>
<dbReference type="Gene3D" id="2.60.120.290">
    <property type="entry name" value="Spermadhesin, CUB domain"/>
    <property type="match status" value="1"/>
</dbReference>
<comment type="caution">
    <text evidence="2">Lacks conserved residue(s) required for the propagation of feature annotation.</text>
</comment>
<protein>
    <recommendedName>
        <fullName evidence="4">CUB domain-containing protein</fullName>
    </recommendedName>
</protein>
<dbReference type="InterPro" id="IPR000859">
    <property type="entry name" value="CUB_dom"/>
</dbReference>
<dbReference type="PROSITE" id="PS01180">
    <property type="entry name" value="CUB"/>
    <property type="match status" value="1"/>
</dbReference>
<keyword evidence="3" id="KW-0732">Signal</keyword>
<keyword evidence="1" id="KW-1015">Disulfide bond</keyword>
<gene>
    <name evidence="5" type="ORF">EGW08_014382</name>
</gene>
<reference evidence="5 6" key="1">
    <citation type="submission" date="2019-01" db="EMBL/GenBank/DDBJ databases">
        <title>A draft genome assembly of the solar-powered sea slug Elysia chlorotica.</title>
        <authorList>
            <person name="Cai H."/>
            <person name="Li Q."/>
            <person name="Fang X."/>
            <person name="Li J."/>
            <person name="Curtis N.E."/>
            <person name="Altenburger A."/>
            <person name="Shibata T."/>
            <person name="Feng M."/>
            <person name="Maeda T."/>
            <person name="Schwartz J.A."/>
            <person name="Shigenobu S."/>
            <person name="Lundholm N."/>
            <person name="Nishiyama T."/>
            <person name="Yang H."/>
            <person name="Hasebe M."/>
            <person name="Li S."/>
            <person name="Pierce S.K."/>
            <person name="Wang J."/>
        </authorList>
    </citation>
    <scope>NUCLEOTIDE SEQUENCE [LARGE SCALE GENOMIC DNA]</scope>
    <source>
        <strain evidence="5">EC2010</strain>
        <tissue evidence="5">Whole organism of an adult</tissue>
    </source>
</reference>
<evidence type="ECO:0000256" key="1">
    <source>
        <dbReference type="ARBA" id="ARBA00023157"/>
    </source>
</evidence>
<comment type="caution">
    <text evidence="5">The sequence shown here is derived from an EMBL/GenBank/DDBJ whole genome shotgun (WGS) entry which is preliminary data.</text>
</comment>
<feature type="chain" id="PRO_5018716636" description="CUB domain-containing protein" evidence="3">
    <location>
        <begin position="28"/>
        <end position="142"/>
    </location>
</feature>
<dbReference type="InterPro" id="IPR035914">
    <property type="entry name" value="Sperma_CUB_dom_sf"/>
</dbReference>
<dbReference type="CDD" id="cd00041">
    <property type="entry name" value="CUB"/>
    <property type="match status" value="1"/>
</dbReference>
<feature type="domain" description="CUB" evidence="4">
    <location>
        <begin position="18"/>
        <end position="142"/>
    </location>
</feature>
<feature type="signal peptide" evidence="3">
    <location>
        <begin position="1"/>
        <end position="27"/>
    </location>
</feature>
<proteinExistence type="predicted"/>
<evidence type="ECO:0000256" key="2">
    <source>
        <dbReference type="PROSITE-ProRule" id="PRU00059"/>
    </source>
</evidence>
<dbReference type="Pfam" id="PF00431">
    <property type="entry name" value="CUB"/>
    <property type="match status" value="1"/>
</dbReference>
<dbReference type="SUPFAM" id="SSF49854">
    <property type="entry name" value="Spermadhesin, CUB domain"/>
    <property type="match status" value="1"/>
</dbReference>
<name>A0A3S1B8V1_ELYCH</name>
<dbReference type="AlphaFoldDB" id="A0A3S1B8V1"/>
<evidence type="ECO:0000256" key="3">
    <source>
        <dbReference type="SAM" id="SignalP"/>
    </source>
</evidence>
<keyword evidence="6" id="KW-1185">Reference proteome</keyword>
<accession>A0A3S1B8V1</accession>
<evidence type="ECO:0000313" key="5">
    <source>
        <dbReference type="EMBL" id="RUS77869.1"/>
    </source>
</evidence>
<organism evidence="5 6">
    <name type="scientific">Elysia chlorotica</name>
    <name type="common">Eastern emerald elysia</name>
    <name type="synonym">Sea slug</name>
    <dbReference type="NCBI Taxonomy" id="188477"/>
    <lineage>
        <taxon>Eukaryota</taxon>
        <taxon>Metazoa</taxon>
        <taxon>Spiralia</taxon>
        <taxon>Lophotrochozoa</taxon>
        <taxon>Mollusca</taxon>
        <taxon>Gastropoda</taxon>
        <taxon>Heterobranchia</taxon>
        <taxon>Euthyneura</taxon>
        <taxon>Panpulmonata</taxon>
        <taxon>Sacoglossa</taxon>
        <taxon>Placobranchoidea</taxon>
        <taxon>Plakobranchidae</taxon>
        <taxon>Elysia</taxon>
    </lineage>
</organism>
<dbReference type="OrthoDB" id="8641091at2759"/>
<sequence length="142" mass="15778">MTSRQSHAAAFLLLSLICTGIPRQAASFELITYGDSKDRTIGSDKYPDGYSAGANVTWSWSVSSGYWAVFFLDFDLDRGLDGYGDGDQLEISDGYRTPRYHSARNPPVVPYRSRGSRLRISFTTDSLTGDSAFRGFQLRVLL</sequence>
<dbReference type="Proteomes" id="UP000271974">
    <property type="component" value="Unassembled WGS sequence"/>
</dbReference>
<evidence type="ECO:0000313" key="6">
    <source>
        <dbReference type="Proteomes" id="UP000271974"/>
    </source>
</evidence>
<evidence type="ECO:0000259" key="4">
    <source>
        <dbReference type="PROSITE" id="PS01180"/>
    </source>
</evidence>